<evidence type="ECO:0000313" key="1">
    <source>
        <dbReference type="EMBL" id="SNX66807.1"/>
    </source>
</evidence>
<gene>
    <name evidence="1" type="ORF">SAMN05877753_101119</name>
</gene>
<proteinExistence type="predicted"/>
<organism evidence="1 2">
    <name type="scientific">Bacillus oleivorans</name>
    <dbReference type="NCBI Taxonomy" id="1448271"/>
    <lineage>
        <taxon>Bacteria</taxon>
        <taxon>Bacillati</taxon>
        <taxon>Bacillota</taxon>
        <taxon>Bacilli</taxon>
        <taxon>Bacillales</taxon>
        <taxon>Bacillaceae</taxon>
        <taxon>Bacillus</taxon>
    </lineage>
</organism>
<sequence>MSDIRPWRATPGFLRTSVPLSVTNWPFFKIIGHWFRYLLKNQRFSNDFGKITDHMSVQVFRTVVFKEIADCMSDIRPWRAAPGFLRTSVPLSVTNWPFFKIIGHWFRYLLKNQRFSNDFGKITDHMSVQVFRTAVFKEIADCMSDIRPWRATPGFLRTSVPLSVKKLYSVTF</sequence>
<dbReference type="EMBL" id="OAOP01000001">
    <property type="protein sequence ID" value="SNX66807.1"/>
    <property type="molecule type" value="Genomic_DNA"/>
</dbReference>
<accession>A0A285CGS9</accession>
<keyword evidence="2" id="KW-1185">Reference proteome</keyword>
<name>A0A285CGS9_9BACI</name>
<dbReference type="Proteomes" id="UP000219546">
    <property type="component" value="Unassembled WGS sequence"/>
</dbReference>
<reference evidence="1 2" key="1">
    <citation type="submission" date="2017-08" db="EMBL/GenBank/DDBJ databases">
        <authorList>
            <person name="de Groot N.N."/>
        </authorList>
    </citation>
    <scope>NUCLEOTIDE SEQUENCE [LARGE SCALE GENOMIC DNA]</scope>
    <source>
        <strain evidence="1 2">JC228</strain>
    </source>
</reference>
<dbReference type="RefSeq" id="WP_097156658.1">
    <property type="nucleotide sequence ID" value="NZ_OAOP01000001.1"/>
</dbReference>
<protein>
    <submittedName>
        <fullName evidence="1">Uncharacterized protein</fullName>
    </submittedName>
</protein>
<evidence type="ECO:0000313" key="2">
    <source>
        <dbReference type="Proteomes" id="UP000219546"/>
    </source>
</evidence>
<dbReference type="AlphaFoldDB" id="A0A285CGS9"/>